<reference evidence="1 2" key="1">
    <citation type="submission" date="2019-01" db="EMBL/GenBank/DDBJ databases">
        <title>PMF-metabolizing Aryl O-demethylase.</title>
        <authorList>
            <person name="Kim M."/>
        </authorList>
    </citation>
    <scope>NUCLEOTIDE SEQUENCE [LARGE SCALE GENOMIC DNA]</scope>
    <source>
        <strain evidence="1 2">PMF1</strain>
    </source>
</reference>
<dbReference type="AlphaFoldDB" id="A0A4P6LWP0"/>
<dbReference type="Proteomes" id="UP000289794">
    <property type="component" value="Chromosome"/>
</dbReference>
<protein>
    <submittedName>
        <fullName evidence="1">Uncharacterized protein</fullName>
    </submittedName>
</protein>
<dbReference type="RefSeq" id="WP_130179860.1">
    <property type="nucleotide sequence ID" value="NZ_CP035945.1"/>
</dbReference>
<sequence>MRNECIELAKHCIGMGKRKPYMRHGRQYYKPYRNYFATAGIGKDYEKCEMLVAAGYAERSGTKNQHGGYTYFLTRAGLNWLGNEIGVLIYDEED</sequence>
<dbReference type="EMBL" id="CP035945">
    <property type="protein sequence ID" value="QBE95247.1"/>
    <property type="molecule type" value="Genomic_DNA"/>
</dbReference>
<accession>A0A4P6LWP0</accession>
<name>A0A4P6LWP0_9FIRM</name>
<organism evidence="1 2">
    <name type="scientific">Blautia producta</name>
    <dbReference type="NCBI Taxonomy" id="33035"/>
    <lineage>
        <taxon>Bacteria</taxon>
        <taxon>Bacillati</taxon>
        <taxon>Bacillota</taxon>
        <taxon>Clostridia</taxon>
        <taxon>Lachnospirales</taxon>
        <taxon>Lachnospiraceae</taxon>
        <taxon>Blautia</taxon>
    </lineage>
</organism>
<dbReference type="KEGG" id="bpro:PMF13cell1_00762"/>
<evidence type="ECO:0000313" key="2">
    <source>
        <dbReference type="Proteomes" id="UP000289794"/>
    </source>
</evidence>
<gene>
    <name evidence="1" type="ORF">PMF13cell1_00762</name>
</gene>
<evidence type="ECO:0000313" key="1">
    <source>
        <dbReference type="EMBL" id="QBE95247.1"/>
    </source>
</evidence>
<proteinExistence type="predicted"/>